<keyword evidence="2" id="KW-1185">Reference proteome</keyword>
<sequence>MARFEMHSADMAIMGEKAVTADILFQMGLDSACGRHGMTDLITAHKWFNIAALKGNKDAARYRKEISGEMSTSEIAEAQRSAREWLSMH</sequence>
<gene>
    <name evidence="1" type="ORF">LAL4801_04122</name>
</gene>
<reference evidence="2" key="1">
    <citation type="submission" date="2015-07" db="EMBL/GenBank/DDBJ databases">
        <authorList>
            <person name="Rodrigo-Torres Lidia"/>
            <person name="Arahal R.David."/>
        </authorList>
    </citation>
    <scope>NUCLEOTIDE SEQUENCE [LARGE SCALE GENOMIC DNA]</scope>
    <source>
        <strain evidence="2">CECT 4801</strain>
    </source>
</reference>
<proteinExistence type="predicted"/>
<dbReference type="STRING" id="187304.B0E33_02715"/>
<dbReference type="EMBL" id="CXST01000002">
    <property type="protein sequence ID" value="CTQ45668.1"/>
    <property type="molecule type" value="Genomic_DNA"/>
</dbReference>
<dbReference type="AlphaFoldDB" id="A0A0M6Y7M2"/>
<dbReference type="Gene3D" id="1.25.40.10">
    <property type="entry name" value="Tetratricopeptide repeat domain"/>
    <property type="match status" value="1"/>
</dbReference>
<dbReference type="Proteomes" id="UP000048926">
    <property type="component" value="Unassembled WGS sequence"/>
</dbReference>
<evidence type="ECO:0008006" key="3">
    <source>
        <dbReference type="Google" id="ProtNLM"/>
    </source>
</evidence>
<evidence type="ECO:0000313" key="1">
    <source>
        <dbReference type="EMBL" id="CTQ45668.1"/>
    </source>
</evidence>
<accession>A0A0M6Y7M2</accession>
<organism evidence="1 2">
    <name type="scientific">Roseibium aggregatum</name>
    <dbReference type="NCBI Taxonomy" id="187304"/>
    <lineage>
        <taxon>Bacteria</taxon>
        <taxon>Pseudomonadati</taxon>
        <taxon>Pseudomonadota</taxon>
        <taxon>Alphaproteobacteria</taxon>
        <taxon>Hyphomicrobiales</taxon>
        <taxon>Stappiaceae</taxon>
        <taxon>Roseibium</taxon>
    </lineage>
</organism>
<name>A0A0M6Y7M2_9HYPH</name>
<dbReference type="InterPro" id="IPR011990">
    <property type="entry name" value="TPR-like_helical_dom_sf"/>
</dbReference>
<protein>
    <recommendedName>
        <fullName evidence="3">Sel1 repeat family protein</fullName>
    </recommendedName>
</protein>
<evidence type="ECO:0000313" key="2">
    <source>
        <dbReference type="Proteomes" id="UP000048926"/>
    </source>
</evidence>